<dbReference type="RefSeq" id="WP_190766809.1">
    <property type="nucleotide sequence ID" value="NZ_JACXLD010000016.1"/>
</dbReference>
<keyword evidence="2 3" id="KW-0732">Signal</keyword>
<gene>
    <name evidence="5" type="ORF">IB286_14560</name>
</gene>
<dbReference type="EMBL" id="JACXLD010000016">
    <property type="protein sequence ID" value="MBD2860220.1"/>
    <property type="molecule type" value="Genomic_DNA"/>
</dbReference>
<reference evidence="5" key="1">
    <citation type="submission" date="2020-09" db="EMBL/GenBank/DDBJ databases">
        <authorList>
            <person name="Yoon J.-W."/>
        </authorList>
    </citation>
    <scope>NUCLEOTIDE SEQUENCE</scope>
    <source>
        <strain evidence="5">KMU-158</strain>
    </source>
</reference>
<dbReference type="InterPro" id="IPR038352">
    <property type="entry name" value="Imelysin_sf"/>
</dbReference>
<keyword evidence="6" id="KW-1185">Reference proteome</keyword>
<dbReference type="Proteomes" id="UP000610558">
    <property type="component" value="Unassembled WGS sequence"/>
</dbReference>
<dbReference type="InterPro" id="IPR018976">
    <property type="entry name" value="Imelysin-like"/>
</dbReference>
<comment type="caution">
    <text evidence="5">The sequence shown here is derived from an EMBL/GenBank/DDBJ whole genome shotgun (WGS) entry which is preliminary data.</text>
</comment>
<dbReference type="GO" id="GO:0030313">
    <property type="term" value="C:cell envelope"/>
    <property type="evidence" value="ECO:0007669"/>
    <property type="project" value="UniProtKB-SubCell"/>
</dbReference>
<evidence type="ECO:0000259" key="4">
    <source>
        <dbReference type="Pfam" id="PF09375"/>
    </source>
</evidence>
<comment type="subcellular location">
    <subcellularLocation>
        <location evidence="1">Cell envelope</location>
    </subcellularLocation>
</comment>
<name>A0A927C2Q3_9GAMM</name>
<dbReference type="Gene3D" id="1.20.1420.20">
    <property type="entry name" value="M75 peptidase, HXXE motif"/>
    <property type="match status" value="1"/>
</dbReference>
<sequence>MPSPSFYSFIIALISALSIAACTPTPSNTEKQRVLEAHRQLAFTVYSETVLKTQRLYNEIPNFTAAPSEQKLLHLRQLWIEARAPYSQSEALRFGNWFTDEWDGKVNSWPLDEGLIDYVDSSYIASTTNPWAQMNLIGSEQIQLLTRPISTRKLSIALLRLLSSESDVETNVLSGFHALEFMLWGQDTSNSQARAGQRPWTDFLAQDGKCTNSNSLAGSATSCRKRGEFLLIVTKDLLERLEEMRDHWAPSNSPRAELVAGEANAGLARMLFGLSTMSAQELAGERIQVALYTSAPEEEQDCFSDDTHHSIWYNALGIENFYFGRFESTDPARSVNLAQHSLAELTKKYYPALSTQLEQAFTQTRKITKQLKDMGDAPSEHRQHFDQLIRSENKEGRALLAELVLTLEHQANLLKQLANRITLDLDHPGTTPNSTLEQ</sequence>
<evidence type="ECO:0000313" key="5">
    <source>
        <dbReference type="EMBL" id="MBD2860220.1"/>
    </source>
</evidence>
<feature type="signal peptide" evidence="3">
    <location>
        <begin position="1"/>
        <end position="20"/>
    </location>
</feature>
<organism evidence="5 6">
    <name type="scientific">Spongiibacter pelagi</name>
    <dbReference type="NCBI Taxonomy" id="2760804"/>
    <lineage>
        <taxon>Bacteria</taxon>
        <taxon>Pseudomonadati</taxon>
        <taxon>Pseudomonadota</taxon>
        <taxon>Gammaproteobacteria</taxon>
        <taxon>Cellvibrionales</taxon>
        <taxon>Spongiibacteraceae</taxon>
        <taxon>Spongiibacter</taxon>
    </lineage>
</organism>
<evidence type="ECO:0000256" key="3">
    <source>
        <dbReference type="SAM" id="SignalP"/>
    </source>
</evidence>
<feature type="domain" description="Imelysin-like" evidence="4">
    <location>
        <begin position="45"/>
        <end position="413"/>
    </location>
</feature>
<dbReference type="AlphaFoldDB" id="A0A927C2Q3"/>
<proteinExistence type="predicted"/>
<evidence type="ECO:0000313" key="6">
    <source>
        <dbReference type="Proteomes" id="UP000610558"/>
    </source>
</evidence>
<protein>
    <recommendedName>
        <fullName evidence="4">Imelysin-like domain-containing protein</fullName>
    </recommendedName>
</protein>
<evidence type="ECO:0000256" key="1">
    <source>
        <dbReference type="ARBA" id="ARBA00004196"/>
    </source>
</evidence>
<evidence type="ECO:0000256" key="2">
    <source>
        <dbReference type="ARBA" id="ARBA00022729"/>
    </source>
</evidence>
<accession>A0A927C2Q3</accession>
<feature type="chain" id="PRO_5037526899" description="Imelysin-like domain-containing protein" evidence="3">
    <location>
        <begin position="21"/>
        <end position="438"/>
    </location>
</feature>
<dbReference type="Pfam" id="PF09375">
    <property type="entry name" value="Peptidase_M75"/>
    <property type="match status" value="1"/>
</dbReference>